<keyword evidence="2" id="KW-0732">Signal</keyword>
<feature type="compositionally biased region" description="Pro residues" evidence="1">
    <location>
        <begin position="27"/>
        <end position="37"/>
    </location>
</feature>
<feature type="compositionally biased region" description="Low complexity" evidence="1">
    <location>
        <begin position="54"/>
        <end position="72"/>
    </location>
</feature>
<evidence type="ECO:0000313" key="4">
    <source>
        <dbReference type="Proteomes" id="UP000007089"/>
    </source>
</evidence>
<proteinExistence type="predicted"/>
<feature type="signal peptide" evidence="2">
    <location>
        <begin position="1"/>
        <end position="24"/>
    </location>
</feature>
<dbReference type="PROSITE" id="PS51257">
    <property type="entry name" value="PROKAR_LIPOPROTEIN"/>
    <property type="match status" value="1"/>
</dbReference>
<dbReference type="HOGENOM" id="CLU_070568_0_0_7"/>
<dbReference type="AlphaFoldDB" id="B8JA60"/>
<evidence type="ECO:0000313" key="3">
    <source>
        <dbReference type="EMBL" id="ACL65579.1"/>
    </source>
</evidence>
<dbReference type="RefSeq" id="WP_012633417.1">
    <property type="nucleotide sequence ID" value="NC_011891.1"/>
</dbReference>
<dbReference type="Gene3D" id="3.20.20.80">
    <property type="entry name" value="Glycosidases"/>
    <property type="match status" value="1"/>
</dbReference>
<accession>B8JA60</accession>
<feature type="chain" id="PRO_5002875047" description="Transmembrane protein" evidence="2">
    <location>
        <begin position="25"/>
        <end position="333"/>
    </location>
</feature>
<evidence type="ECO:0000256" key="2">
    <source>
        <dbReference type="SAM" id="SignalP"/>
    </source>
</evidence>
<organism evidence="3 4">
    <name type="scientific">Anaeromyxobacter dehalogenans (strain ATCC BAA-258 / DSM 21875 / 2CP-1)</name>
    <dbReference type="NCBI Taxonomy" id="455488"/>
    <lineage>
        <taxon>Bacteria</taxon>
        <taxon>Pseudomonadati</taxon>
        <taxon>Myxococcota</taxon>
        <taxon>Myxococcia</taxon>
        <taxon>Myxococcales</taxon>
        <taxon>Cystobacterineae</taxon>
        <taxon>Anaeromyxobacteraceae</taxon>
        <taxon>Anaeromyxobacter</taxon>
    </lineage>
</organism>
<dbReference type="EMBL" id="CP001359">
    <property type="protein sequence ID" value="ACL65579.1"/>
    <property type="molecule type" value="Genomic_DNA"/>
</dbReference>
<name>B8JA60_ANAD2</name>
<gene>
    <name evidence="3" type="ordered locus">A2cp1_2241</name>
</gene>
<reference evidence="3" key="1">
    <citation type="submission" date="2009-01" db="EMBL/GenBank/DDBJ databases">
        <title>Complete sequence of Anaeromyxobacter dehalogenans 2CP-1.</title>
        <authorList>
            <consortium name="US DOE Joint Genome Institute"/>
            <person name="Lucas S."/>
            <person name="Copeland A."/>
            <person name="Lapidus A."/>
            <person name="Glavina del Rio T."/>
            <person name="Dalin E."/>
            <person name="Tice H."/>
            <person name="Bruce D."/>
            <person name="Goodwin L."/>
            <person name="Pitluck S."/>
            <person name="Saunders E."/>
            <person name="Brettin T."/>
            <person name="Detter J.C."/>
            <person name="Han C."/>
            <person name="Larimer F."/>
            <person name="Land M."/>
            <person name="Hauser L."/>
            <person name="Kyrpides N."/>
            <person name="Ovchinnikova G."/>
            <person name="Beliaev A.S."/>
            <person name="Richardson P."/>
        </authorList>
    </citation>
    <scope>NUCLEOTIDE SEQUENCE</scope>
    <source>
        <strain evidence="3">2CP-1</strain>
    </source>
</reference>
<dbReference type="SUPFAM" id="SSF51445">
    <property type="entry name" value="(Trans)glycosidases"/>
    <property type="match status" value="1"/>
</dbReference>
<sequence length="333" mass="35182">MSSLLRTVCAPCLAALLASACSGAGPADPPVAPPADPGAPGMPTGPGTPGDPGAPGNPTDPGTPGTPGTPTGPASPPRIWGVTVDNPWNLQPTVDALAGLPVRPMARVVFDLGQAAGDYAPLLPAIHAVSDVMGELVDSFEVRNLSVDAYLARQREYLDALDGSVDVWEVGNEINGEWLGETADVVAKVAGAFDLVKARGRPAAVTLYQNAGCWASADHEMLAWAEANLPASLREGLDYVWVSYYEDDCLGLQPDWPAVFARLGELFPNARLGIGECGTADAASKPSYLSRYYGMELDHPRFVGGYFWWYFSQDMVPSSSPLWQDLRDLILAG</sequence>
<evidence type="ECO:0000256" key="1">
    <source>
        <dbReference type="SAM" id="MobiDB-lite"/>
    </source>
</evidence>
<dbReference type="Proteomes" id="UP000007089">
    <property type="component" value="Chromosome"/>
</dbReference>
<keyword evidence="4" id="KW-1185">Reference proteome</keyword>
<evidence type="ECO:0008006" key="5">
    <source>
        <dbReference type="Google" id="ProtNLM"/>
    </source>
</evidence>
<dbReference type="KEGG" id="acp:A2cp1_2241"/>
<dbReference type="InterPro" id="IPR017853">
    <property type="entry name" value="GH"/>
</dbReference>
<protein>
    <recommendedName>
        <fullName evidence="5">Transmembrane protein</fullName>
    </recommendedName>
</protein>
<feature type="region of interest" description="Disordered" evidence="1">
    <location>
        <begin position="23"/>
        <end position="84"/>
    </location>
</feature>